<evidence type="ECO:0008006" key="4">
    <source>
        <dbReference type="Google" id="ProtNLM"/>
    </source>
</evidence>
<proteinExistence type="predicted"/>
<dbReference type="PANTHER" id="PTHR20992:SF9">
    <property type="entry name" value="AT15442P-RELATED"/>
    <property type="match status" value="1"/>
</dbReference>
<dbReference type="RefSeq" id="WP_025294859.1">
    <property type="nucleotide sequence ID" value="NZ_CP006644.1"/>
</dbReference>
<dbReference type="Proteomes" id="UP000018851">
    <property type="component" value="Chromosome"/>
</dbReference>
<dbReference type="HOGENOM" id="CLU_548468_0_0_5"/>
<evidence type="ECO:0000256" key="1">
    <source>
        <dbReference type="SAM" id="Phobius"/>
    </source>
</evidence>
<keyword evidence="1" id="KW-0472">Membrane</keyword>
<feature type="transmembrane region" description="Helical" evidence="1">
    <location>
        <begin position="45"/>
        <end position="62"/>
    </location>
</feature>
<feature type="transmembrane region" description="Helical" evidence="1">
    <location>
        <begin position="103"/>
        <end position="123"/>
    </location>
</feature>
<feature type="transmembrane region" description="Helical" evidence="1">
    <location>
        <begin position="138"/>
        <end position="156"/>
    </location>
</feature>
<dbReference type="EMBL" id="CP006644">
    <property type="protein sequence ID" value="AHE56756.1"/>
    <property type="molecule type" value="Genomic_DNA"/>
</dbReference>
<evidence type="ECO:0000313" key="3">
    <source>
        <dbReference type="Proteomes" id="UP000018851"/>
    </source>
</evidence>
<dbReference type="PANTHER" id="PTHR20992">
    <property type="entry name" value="AT15442P-RELATED"/>
    <property type="match status" value="1"/>
</dbReference>
<feature type="transmembrane region" description="Helical" evidence="1">
    <location>
        <begin position="229"/>
        <end position="247"/>
    </location>
</feature>
<keyword evidence="3" id="KW-1185">Reference proteome</keyword>
<reference evidence="2 3" key="1">
    <citation type="submission" date="2013-07" db="EMBL/GenBank/DDBJ databases">
        <title>Completed genome of Sphingomonas sanxanigenens NX02.</title>
        <authorList>
            <person name="Ma T."/>
            <person name="Huang H."/>
            <person name="Wu M."/>
            <person name="Li X."/>
            <person name="Li G."/>
        </authorList>
    </citation>
    <scope>NUCLEOTIDE SEQUENCE [LARGE SCALE GENOMIC DNA]</scope>
    <source>
        <strain evidence="2 3">NX02</strain>
    </source>
</reference>
<dbReference type="eggNOG" id="COG1808">
    <property type="taxonomic scope" value="Bacteria"/>
</dbReference>
<keyword evidence="1" id="KW-0812">Transmembrane</keyword>
<gene>
    <name evidence="2" type="ORF">NX02_25755</name>
</gene>
<name>W0AI14_9SPHN</name>
<feature type="transmembrane region" description="Helical" evidence="1">
    <location>
        <begin position="190"/>
        <end position="217"/>
    </location>
</feature>
<sequence>MPENQPKPFRANAVWRWWRARVVGSVDHVEVVAQVVEDGGWTPRYLLMTLLAAGIAMLGLLLSSPAVVIGAMLLSPLMGPIIGFGFSLALFDFKEMRDSLQALALGAVIAVLFAALIVTFSPIQTVTAEIAARTRPNLFDLIVAILSAVAGGYAVIRERHGTIVGVAIATALMPPLATVGFGLATRNWTVFGGALLLFFTNLMAIALTASVMARIYGFGSSLSPKQTRLQATLVIATLAALAVPLGLTLRQIGQEAVAARQTRDTIAAQFVSAARIDDLEIEHAGEAMRVRAVVFTPTYRAGAETAAIEALRRRLDRPVELSLDQVITGHGDVTAEQAQLQAARERQQAQEKGAADLTAKLALIAGVDPAMVTVDRQNRRALVRAAPLPDATLSTYRALESRVALSFDGWTIELVPPPLMRLPIIDFTDDKPNPAAIDLVVWAARRGGLPVSITGPADRTAPVVSALRDRGVDARATAGAGGDGVLAGWATS</sequence>
<dbReference type="PATRIC" id="fig|1123269.5.peg.5052"/>
<dbReference type="AlphaFoldDB" id="W0AI14"/>
<dbReference type="KEGG" id="ssan:NX02_25755"/>
<feature type="transmembrane region" description="Helical" evidence="1">
    <location>
        <begin position="68"/>
        <end position="91"/>
    </location>
</feature>
<evidence type="ECO:0000313" key="2">
    <source>
        <dbReference type="EMBL" id="AHE56756.1"/>
    </source>
</evidence>
<keyword evidence="1" id="KW-1133">Transmembrane helix</keyword>
<dbReference type="InterPro" id="IPR005240">
    <property type="entry name" value="DUF389"/>
</dbReference>
<protein>
    <recommendedName>
        <fullName evidence="4">TIGR00341 family protein</fullName>
    </recommendedName>
</protein>
<dbReference type="OrthoDB" id="9790659at2"/>
<feature type="transmembrane region" description="Helical" evidence="1">
    <location>
        <begin position="163"/>
        <end position="184"/>
    </location>
</feature>
<dbReference type="STRING" id="1123269.NX02_25755"/>
<accession>W0AI14</accession>
<dbReference type="eggNOG" id="COG2885">
    <property type="taxonomic scope" value="Bacteria"/>
</dbReference>
<dbReference type="Pfam" id="PF04087">
    <property type="entry name" value="DUF389"/>
    <property type="match status" value="1"/>
</dbReference>
<organism evidence="2 3">
    <name type="scientific">Sphingomonas sanxanigenens DSM 19645 = NX02</name>
    <dbReference type="NCBI Taxonomy" id="1123269"/>
    <lineage>
        <taxon>Bacteria</taxon>
        <taxon>Pseudomonadati</taxon>
        <taxon>Pseudomonadota</taxon>
        <taxon>Alphaproteobacteria</taxon>
        <taxon>Sphingomonadales</taxon>
        <taxon>Sphingomonadaceae</taxon>
        <taxon>Sphingomonas</taxon>
    </lineage>
</organism>